<dbReference type="AlphaFoldDB" id="A0AAE1RTR4"/>
<evidence type="ECO:0000313" key="2">
    <source>
        <dbReference type="EMBL" id="KAK4356852.1"/>
    </source>
</evidence>
<organism evidence="2 3">
    <name type="scientific">Anisodus tanguticus</name>
    <dbReference type="NCBI Taxonomy" id="243964"/>
    <lineage>
        <taxon>Eukaryota</taxon>
        <taxon>Viridiplantae</taxon>
        <taxon>Streptophyta</taxon>
        <taxon>Embryophyta</taxon>
        <taxon>Tracheophyta</taxon>
        <taxon>Spermatophyta</taxon>
        <taxon>Magnoliopsida</taxon>
        <taxon>eudicotyledons</taxon>
        <taxon>Gunneridae</taxon>
        <taxon>Pentapetalae</taxon>
        <taxon>asterids</taxon>
        <taxon>lamiids</taxon>
        <taxon>Solanales</taxon>
        <taxon>Solanaceae</taxon>
        <taxon>Solanoideae</taxon>
        <taxon>Hyoscyameae</taxon>
        <taxon>Anisodus</taxon>
    </lineage>
</organism>
<gene>
    <name evidence="2" type="ORF">RND71_022462</name>
</gene>
<feature type="domain" description="F-box associated beta-propeller type 1" evidence="1">
    <location>
        <begin position="16"/>
        <end position="274"/>
    </location>
</feature>
<dbReference type="Proteomes" id="UP001291623">
    <property type="component" value="Unassembled WGS sequence"/>
</dbReference>
<protein>
    <recommendedName>
        <fullName evidence="1">F-box associated beta-propeller type 1 domain-containing protein</fullName>
    </recommendedName>
</protein>
<dbReference type="InterPro" id="IPR050796">
    <property type="entry name" value="SCF_F-box_component"/>
</dbReference>
<comment type="caution">
    <text evidence="2">The sequence shown here is derived from an EMBL/GenBank/DDBJ whole genome shotgun (WGS) entry which is preliminary data.</text>
</comment>
<dbReference type="Pfam" id="PF07734">
    <property type="entry name" value="FBA_1"/>
    <property type="match status" value="1"/>
</dbReference>
<sequence>MRKQKFPLKRFQHVPALCSYDGLVLLKSHTAYKSYALWNPYTNEYRIFDCQYVKAYSCTSPYACGFCYDPSVDDYKVILIYKSFYAICYASKNDHWMTGTSVHVQELNARSRECIQGISVEGRVYWSLDWKINHFVCRNSKIIYFDAKSDELNELPKLDFICENDQLYRLTSLKGRIGLFGGKNGSKGFDVWIMEQDGWKLLMNISCDALCEHFVEYSVLLGYTNHDEILFQMGIGLQYFVIYDPQLHRFKKIQISKDSKHYIVPICSESLYFPKPNITHNTRKRKQRTQLKKVIL</sequence>
<name>A0AAE1RTR4_9SOLA</name>
<dbReference type="EMBL" id="JAVYJV010000012">
    <property type="protein sequence ID" value="KAK4356852.1"/>
    <property type="molecule type" value="Genomic_DNA"/>
</dbReference>
<keyword evidence="3" id="KW-1185">Reference proteome</keyword>
<dbReference type="PANTHER" id="PTHR31672">
    <property type="entry name" value="BNACNNG10540D PROTEIN"/>
    <property type="match status" value="1"/>
</dbReference>
<reference evidence="2" key="1">
    <citation type="submission" date="2023-12" db="EMBL/GenBank/DDBJ databases">
        <title>Genome assembly of Anisodus tanguticus.</title>
        <authorList>
            <person name="Wang Y.-J."/>
        </authorList>
    </citation>
    <scope>NUCLEOTIDE SEQUENCE</scope>
    <source>
        <strain evidence="2">KB-2021</strain>
        <tissue evidence="2">Leaf</tissue>
    </source>
</reference>
<dbReference type="PANTHER" id="PTHR31672:SF13">
    <property type="entry name" value="F-BOX PROTEIN CPR30-LIKE"/>
    <property type="match status" value="1"/>
</dbReference>
<dbReference type="NCBIfam" id="TIGR01640">
    <property type="entry name" value="F_box_assoc_1"/>
    <property type="match status" value="1"/>
</dbReference>
<accession>A0AAE1RTR4</accession>
<dbReference type="InterPro" id="IPR017451">
    <property type="entry name" value="F-box-assoc_interact_dom"/>
</dbReference>
<dbReference type="InterPro" id="IPR006527">
    <property type="entry name" value="F-box-assoc_dom_typ1"/>
</dbReference>
<proteinExistence type="predicted"/>
<evidence type="ECO:0000259" key="1">
    <source>
        <dbReference type="Pfam" id="PF07734"/>
    </source>
</evidence>
<evidence type="ECO:0000313" key="3">
    <source>
        <dbReference type="Proteomes" id="UP001291623"/>
    </source>
</evidence>